<protein>
    <submittedName>
        <fullName evidence="1">Uncharacterized protein</fullName>
    </submittedName>
</protein>
<keyword evidence="2" id="KW-1185">Reference proteome</keyword>
<sequence>MAIIYVHYAILRKNLLIICSFFCNVPSHGLDSVVQDSLSPELENETPSPKSRAQGSEVQVFEKQGWVVQQQELEKYADANCNLGLLESNCQLRESQVKGISLQVVLHPNDTRKEYRKKLRRQKFDNSQSQNLEDIQEEDSIESDSDDQRQAILDYELQTTTDTEEAWSSSESYGWAGCQLVKKLKEVKRRLKVWNKEEFGDVHSKLKASKVQIHQLDILSETRPQSSDEKKQDVCLFIAEVTVSLKFYSKAGLIWRMFVFSMPKFFGGLRGASGFLDICWLPLMLLLLWLNDLFSALATPTLGGLRVFWILWATSIAALVMLIETYSPSMLLLMWLLNDV</sequence>
<organism evidence="1 2">
    <name type="scientific">Rhododendron molle</name>
    <name type="common">Chinese azalea</name>
    <name type="synonym">Azalea mollis</name>
    <dbReference type="NCBI Taxonomy" id="49168"/>
    <lineage>
        <taxon>Eukaryota</taxon>
        <taxon>Viridiplantae</taxon>
        <taxon>Streptophyta</taxon>
        <taxon>Embryophyta</taxon>
        <taxon>Tracheophyta</taxon>
        <taxon>Spermatophyta</taxon>
        <taxon>Magnoliopsida</taxon>
        <taxon>eudicotyledons</taxon>
        <taxon>Gunneridae</taxon>
        <taxon>Pentapetalae</taxon>
        <taxon>asterids</taxon>
        <taxon>Ericales</taxon>
        <taxon>Ericaceae</taxon>
        <taxon>Ericoideae</taxon>
        <taxon>Rhodoreae</taxon>
        <taxon>Rhododendron</taxon>
    </lineage>
</organism>
<evidence type="ECO:0000313" key="1">
    <source>
        <dbReference type="EMBL" id="KAI8568961.1"/>
    </source>
</evidence>
<dbReference type="EMBL" id="CM046389">
    <property type="protein sequence ID" value="KAI8568961.1"/>
    <property type="molecule type" value="Genomic_DNA"/>
</dbReference>
<reference evidence="1" key="1">
    <citation type="submission" date="2022-02" db="EMBL/GenBank/DDBJ databases">
        <title>Plant Genome Project.</title>
        <authorList>
            <person name="Zhang R.-G."/>
        </authorList>
    </citation>
    <scope>NUCLEOTIDE SEQUENCE</scope>
    <source>
        <strain evidence="1">AT1</strain>
    </source>
</reference>
<comment type="caution">
    <text evidence="1">The sequence shown here is derived from an EMBL/GenBank/DDBJ whole genome shotgun (WGS) entry which is preliminary data.</text>
</comment>
<dbReference type="Proteomes" id="UP001062846">
    <property type="component" value="Chromosome 2"/>
</dbReference>
<evidence type="ECO:0000313" key="2">
    <source>
        <dbReference type="Proteomes" id="UP001062846"/>
    </source>
</evidence>
<gene>
    <name evidence="1" type="ORF">RHMOL_Rhmol02G0241600</name>
</gene>
<proteinExistence type="predicted"/>
<name>A0ACC0PTN6_RHOML</name>
<accession>A0ACC0PTN6</accession>